<proteinExistence type="predicted"/>
<dbReference type="EMBL" id="QGNA01000002">
    <property type="protein sequence ID" value="PWS37525.1"/>
    <property type="molecule type" value="Genomic_DNA"/>
</dbReference>
<sequence>MTPIRSADELLPGQAFDLGRFVLTREEVLDFARRFDPQPFHLDDDAARGSIFGRLVASGVHTFAAAVGHLIRSGLVSQVNQGAGGAELTWAAALEPDTPVTMRVIVEEVRPMRSKPHLAVVKLRYRVAKAGDGTVVLDVLAPHFMKR</sequence>
<dbReference type="AlphaFoldDB" id="A0A317FFG3"/>
<evidence type="ECO:0000313" key="2">
    <source>
        <dbReference type="EMBL" id="PWS37525.1"/>
    </source>
</evidence>
<protein>
    <recommendedName>
        <fullName evidence="1">MaoC-like domain-containing protein</fullName>
    </recommendedName>
</protein>
<dbReference type="Pfam" id="PF01575">
    <property type="entry name" value="MaoC_dehydratas"/>
    <property type="match status" value="1"/>
</dbReference>
<accession>A0A317FFG3</accession>
<evidence type="ECO:0000259" key="1">
    <source>
        <dbReference type="Pfam" id="PF01575"/>
    </source>
</evidence>
<evidence type="ECO:0000313" key="3">
    <source>
        <dbReference type="Proteomes" id="UP000245765"/>
    </source>
</evidence>
<gene>
    <name evidence="2" type="ORF">DFH01_11900</name>
</gene>
<reference evidence="3" key="1">
    <citation type="submission" date="2018-05" db="EMBL/GenBank/DDBJ databases">
        <authorList>
            <person name="Du Z."/>
            <person name="Wang X."/>
        </authorList>
    </citation>
    <scope>NUCLEOTIDE SEQUENCE [LARGE SCALE GENOMIC DNA]</scope>
    <source>
        <strain evidence="3">CQN31</strain>
    </source>
</reference>
<dbReference type="Gene3D" id="3.10.129.10">
    <property type="entry name" value="Hotdog Thioesterase"/>
    <property type="match status" value="1"/>
</dbReference>
<feature type="domain" description="MaoC-like" evidence="1">
    <location>
        <begin position="13"/>
        <end position="118"/>
    </location>
</feature>
<dbReference type="SUPFAM" id="SSF54637">
    <property type="entry name" value="Thioesterase/thiol ester dehydrase-isomerase"/>
    <property type="match status" value="1"/>
</dbReference>
<keyword evidence="3" id="KW-1185">Reference proteome</keyword>
<dbReference type="InterPro" id="IPR029069">
    <property type="entry name" value="HotDog_dom_sf"/>
</dbReference>
<organism evidence="2 3">
    <name type="scientific">Falsiroseomonas bella</name>
    <dbReference type="NCBI Taxonomy" id="2184016"/>
    <lineage>
        <taxon>Bacteria</taxon>
        <taxon>Pseudomonadati</taxon>
        <taxon>Pseudomonadota</taxon>
        <taxon>Alphaproteobacteria</taxon>
        <taxon>Acetobacterales</taxon>
        <taxon>Roseomonadaceae</taxon>
        <taxon>Falsiroseomonas</taxon>
    </lineage>
</organism>
<comment type="caution">
    <text evidence="2">The sequence shown here is derived from an EMBL/GenBank/DDBJ whole genome shotgun (WGS) entry which is preliminary data.</text>
</comment>
<dbReference type="InterPro" id="IPR002539">
    <property type="entry name" value="MaoC-like_dom"/>
</dbReference>
<dbReference type="Proteomes" id="UP000245765">
    <property type="component" value="Unassembled WGS sequence"/>
</dbReference>
<dbReference type="OrthoDB" id="9797938at2"/>
<dbReference type="RefSeq" id="WP_109870633.1">
    <property type="nucleotide sequence ID" value="NZ_QGNA01000002.1"/>
</dbReference>
<name>A0A317FFG3_9PROT</name>